<evidence type="ECO:0000256" key="3">
    <source>
        <dbReference type="ARBA" id="ARBA00022603"/>
    </source>
</evidence>
<keyword evidence="4 9" id="KW-0808">Transferase</keyword>
<evidence type="ECO:0000256" key="10">
    <source>
        <dbReference type="SAM" id="MobiDB-lite"/>
    </source>
</evidence>
<feature type="region of interest" description="Disordered" evidence="10">
    <location>
        <begin position="351"/>
        <end position="441"/>
    </location>
</feature>
<dbReference type="GO" id="GO:0003677">
    <property type="term" value="F:DNA binding"/>
    <property type="evidence" value="ECO:0007669"/>
    <property type="project" value="UniProtKB-KW"/>
</dbReference>
<evidence type="ECO:0000256" key="8">
    <source>
        <dbReference type="PIRSR" id="PIRSR037404-1"/>
    </source>
</evidence>
<comment type="subcellular location">
    <subcellularLocation>
        <location evidence="1">Nucleus</location>
    </subcellularLocation>
</comment>
<dbReference type="EC" id="2.1.1.37" evidence="2"/>
<protein>
    <recommendedName>
        <fullName evidence="2">DNA (cytosine-5-)-methyltransferase</fullName>
        <ecNumber evidence="2">2.1.1.37</ecNumber>
    </recommendedName>
</protein>
<dbReference type="InterPro" id="IPR018117">
    <property type="entry name" value="C5_DNA_meth_AS"/>
</dbReference>
<evidence type="ECO:0000256" key="9">
    <source>
        <dbReference type="PROSITE-ProRule" id="PRU01016"/>
    </source>
</evidence>
<proteinExistence type="inferred from homology"/>
<dbReference type="InterPro" id="IPR029063">
    <property type="entry name" value="SAM-dependent_MTases_sf"/>
</dbReference>
<dbReference type="OrthoDB" id="513341at2759"/>
<dbReference type="GO" id="GO:0003886">
    <property type="term" value="F:DNA (cytosine-5-)-methyltransferase activity"/>
    <property type="evidence" value="ECO:0007669"/>
    <property type="project" value="UniProtKB-EC"/>
</dbReference>
<evidence type="ECO:0000256" key="4">
    <source>
        <dbReference type="ARBA" id="ARBA00022679"/>
    </source>
</evidence>
<dbReference type="InParanoid" id="E1ZG50"/>
<keyword evidence="13" id="KW-1185">Reference proteome</keyword>
<evidence type="ECO:0000256" key="1">
    <source>
        <dbReference type="ARBA" id="ARBA00004123"/>
    </source>
</evidence>
<dbReference type="PROSITE" id="PS00094">
    <property type="entry name" value="C5_MTASE_1"/>
    <property type="match status" value="1"/>
</dbReference>
<dbReference type="InterPro" id="IPR043151">
    <property type="entry name" value="BAH_sf"/>
</dbReference>
<evidence type="ECO:0000256" key="7">
    <source>
        <dbReference type="ARBA" id="ARBA00023242"/>
    </source>
</evidence>
<feature type="compositionally biased region" description="Acidic residues" evidence="10">
    <location>
        <begin position="393"/>
        <end position="419"/>
    </location>
</feature>
<dbReference type="AlphaFoldDB" id="E1ZG50"/>
<dbReference type="STRING" id="554065.E1ZG50"/>
<dbReference type="GO" id="GO:0044027">
    <property type="term" value="P:negative regulation of gene expression via chromosomal CpG island methylation"/>
    <property type="evidence" value="ECO:0007669"/>
    <property type="project" value="TreeGrafter"/>
</dbReference>
<dbReference type="InterPro" id="IPR050390">
    <property type="entry name" value="C5-Methyltransferase"/>
</dbReference>
<feature type="region of interest" description="Disordered" evidence="10">
    <location>
        <begin position="1179"/>
        <end position="1211"/>
    </location>
</feature>
<dbReference type="GO" id="GO:0003682">
    <property type="term" value="F:chromatin binding"/>
    <property type="evidence" value="ECO:0007669"/>
    <property type="project" value="InterPro"/>
</dbReference>
<keyword evidence="6" id="KW-0238">DNA-binding</keyword>
<dbReference type="eggNOG" id="ENOG502QW29">
    <property type="taxonomic scope" value="Eukaryota"/>
</dbReference>
<dbReference type="Pfam" id="PF00145">
    <property type="entry name" value="DNA_methylase"/>
    <property type="match status" value="1"/>
</dbReference>
<dbReference type="PROSITE" id="PS00095">
    <property type="entry name" value="C5_MTASE_2"/>
    <property type="match status" value="1"/>
</dbReference>
<dbReference type="PROSITE" id="PS51679">
    <property type="entry name" value="SAM_MT_C5"/>
    <property type="match status" value="1"/>
</dbReference>
<dbReference type="GO" id="GO:0006346">
    <property type="term" value="P:DNA methylation-dependent constitutive heterochromatin formation"/>
    <property type="evidence" value="ECO:0007669"/>
    <property type="project" value="InterPro"/>
</dbReference>
<dbReference type="GeneID" id="17354632"/>
<dbReference type="RefSeq" id="XP_005847336.1">
    <property type="nucleotide sequence ID" value="XM_005847274.1"/>
</dbReference>
<dbReference type="PROSITE" id="PS51038">
    <property type="entry name" value="BAH"/>
    <property type="match status" value="1"/>
</dbReference>
<dbReference type="Gene3D" id="3.40.50.150">
    <property type="entry name" value="Vaccinia Virus protein VP39"/>
    <property type="match status" value="1"/>
</dbReference>
<sequence length="1211" mass="135486">MAAQPRPTTFCAVEDCRGLDDEYAGGYHWLGDPMPPAEARQRYPERELVDLVGVSEAQRARLVAKHRKEREAGTGRRSYHPAAAAHFHGFWADEDEDGKGDQQYVYCGDFIKVNVGDENTKGWSVAQVEELYQTPDGARMMRVHWFYAAHDAATSLIYTKQKAGGKKAAAALSRLAVDGFDERQVFRARDNRLYQHEYLIDMLECKVEVVYVQPQTAPPAGCQFWWSFEFDRRFLTFEVPAHVAKQQRERFLAARKGKKAPVVLRGMDLYVGAGGLGYLDHISLLEDGRPDPAGVQTRTDWACDYEEDMARTFKANNQHCHPWNGRDPYKHCDDDKLLAWPRSVFGEVVAKSKAKGRRAPVKGGQAAKRQKQGSGAAASAGLLEGGEAAGSEEPAEEEEEEEESEDAEDAEEEEEEEEQAPAPKSKGKGKGRGKGSAAQAPVSITEGDCLPYHGKVGKVTQILQMRLGEKAPRQRKSNVAAGLLLRSMRRDERWLEFKVVMEAGGEQQEVWLSRKQLKGQDELLRGFVRKLRERQLIPFPGEVDFICGGPPCQGISGNNRHAMTEDILQDPRNRQLPVFIAYSEWFKPKYVLMENVQDILKKEDGLYIKYAMGSMLNMRYQVRVGLLAAGNFGVPQGRWRCFLWAAAPGQQLPAIPKPTHNCIHFKAGSRRDSQAAAPRCCATANNAKRLTSGFVSNEDCTMNGHPPVLLGDIFSDLPEVDNFELHERRRYETGPQRLTQLSSNYSQARKAAHLPENCGRRCMHALVPLPAQAWLRRDPRPWMTTRQDRFDAHEEYMHAGHNELVHAALQMAEAQGAAVMGTKMLLCKKNPLAPEAKGSKRESDDMDKGNHAFETWSASVRHVKDPKLQAVLWLQAEASRHGYAHTQGEMYVRRLREYLEADPQLRADPEAILCDHRPYFCNANDHLRLINVPPRNAGDDDRNFRNLDGIVQDEGGTYCCYGHSHAPRIDGKSACAGGGVYEPPKKEKKGAHKEYRVDQHNKEGWRGGALEGCAASTTFIPTGDVLVPQWCVTFKKGKSKGRGGCFGRQGPHETVATVVGRSEPHNLKGFPDYHVLLAKPKLSTKRFAGNPNIKQRFQQMGNAVSPQVAAALGRCLALAAVHASPPEEMLIAVPDPEYELLSEEWDATPGLPEAFYAHEYLAEFGSRSLEYLNNIVNFLGDDDSEEDDVQASAEDEDEEEESEEEEEEEDE</sequence>
<dbReference type="EMBL" id="GL433845">
    <property type="protein sequence ID" value="EFN55234.1"/>
    <property type="molecule type" value="Genomic_DNA"/>
</dbReference>
<dbReference type="GO" id="GO:0005634">
    <property type="term" value="C:nucleus"/>
    <property type="evidence" value="ECO:0007669"/>
    <property type="project" value="UniProtKB-SubCell"/>
</dbReference>
<dbReference type="Gene3D" id="2.30.30.490">
    <property type="match status" value="1"/>
</dbReference>
<keyword evidence="5 9" id="KW-0949">S-adenosyl-L-methionine</keyword>
<dbReference type="SUPFAM" id="SSF53335">
    <property type="entry name" value="S-adenosyl-L-methionine-dependent methyltransferases"/>
    <property type="match status" value="1"/>
</dbReference>
<evidence type="ECO:0000313" key="12">
    <source>
        <dbReference type="EMBL" id="EFN55234.1"/>
    </source>
</evidence>
<gene>
    <name evidence="12" type="ORF">CHLNCDRAFT_52630</name>
</gene>
<keyword evidence="7" id="KW-0539">Nucleus</keyword>
<feature type="domain" description="BAH" evidence="11">
    <location>
        <begin position="103"/>
        <end position="241"/>
    </location>
</feature>
<dbReference type="FunCoup" id="E1ZG50">
    <property type="interactions" value="193"/>
</dbReference>
<keyword evidence="3 9" id="KW-0489">Methyltransferase</keyword>
<name>E1ZG50_CHLVA</name>
<reference evidence="12 13" key="1">
    <citation type="journal article" date="2010" name="Plant Cell">
        <title>The Chlorella variabilis NC64A genome reveals adaptation to photosymbiosis, coevolution with viruses, and cryptic sex.</title>
        <authorList>
            <person name="Blanc G."/>
            <person name="Duncan G."/>
            <person name="Agarkova I."/>
            <person name="Borodovsky M."/>
            <person name="Gurnon J."/>
            <person name="Kuo A."/>
            <person name="Lindquist E."/>
            <person name="Lucas S."/>
            <person name="Pangilinan J."/>
            <person name="Polle J."/>
            <person name="Salamov A."/>
            <person name="Terry A."/>
            <person name="Yamada T."/>
            <person name="Dunigan D.D."/>
            <person name="Grigoriev I.V."/>
            <person name="Claverie J.M."/>
            <person name="Van Etten J.L."/>
        </authorList>
    </citation>
    <scope>NUCLEOTIDE SEQUENCE [LARGE SCALE GENOMIC DNA]</scope>
    <source>
        <strain evidence="12 13">NC64A</strain>
    </source>
</reference>
<evidence type="ECO:0000256" key="5">
    <source>
        <dbReference type="ARBA" id="ARBA00022691"/>
    </source>
</evidence>
<feature type="compositionally biased region" description="Acidic residues" evidence="10">
    <location>
        <begin position="1180"/>
        <end position="1211"/>
    </location>
</feature>
<dbReference type="InterPro" id="IPR001525">
    <property type="entry name" value="C5_MeTfrase"/>
</dbReference>
<evidence type="ECO:0000256" key="2">
    <source>
        <dbReference type="ARBA" id="ARBA00011975"/>
    </source>
</evidence>
<accession>E1ZG50</accession>
<evidence type="ECO:0000259" key="11">
    <source>
        <dbReference type="PROSITE" id="PS51038"/>
    </source>
</evidence>
<dbReference type="PANTHER" id="PTHR10629:SF50">
    <property type="entry name" value="DNA (CYTOSINE-5)-METHYLTRANSFERASE CMT3"/>
    <property type="match status" value="1"/>
</dbReference>
<evidence type="ECO:0000256" key="6">
    <source>
        <dbReference type="ARBA" id="ARBA00023125"/>
    </source>
</evidence>
<dbReference type="InterPro" id="IPR001025">
    <property type="entry name" value="BAH_dom"/>
</dbReference>
<dbReference type="PIRSF" id="PIRSF037404">
    <property type="entry name" value="DNMT1"/>
    <property type="match status" value="1"/>
</dbReference>
<organism evidence="13">
    <name type="scientific">Chlorella variabilis</name>
    <name type="common">Green alga</name>
    <dbReference type="NCBI Taxonomy" id="554065"/>
    <lineage>
        <taxon>Eukaryota</taxon>
        <taxon>Viridiplantae</taxon>
        <taxon>Chlorophyta</taxon>
        <taxon>core chlorophytes</taxon>
        <taxon>Trebouxiophyceae</taxon>
        <taxon>Chlorellales</taxon>
        <taxon>Chlorellaceae</taxon>
        <taxon>Chlorella clade</taxon>
        <taxon>Chlorella</taxon>
    </lineage>
</organism>
<dbReference type="InterPro" id="IPR031303">
    <property type="entry name" value="C5_meth_CS"/>
</dbReference>
<dbReference type="Gene3D" id="3.90.120.10">
    <property type="entry name" value="DNA Methylase, subunit A, domain 2"/>
    <property type="match status" value="1"/>
</dbReference>
<feature type="active site" evidence="8 9">
    <location>
        <position position="552"/>
    </location>
</feature>
<dbReference type="Proteomes" id="UP000008141">
    <property type="component" value="Unassembled WGS sequence"/>
</dbReference>
<dbReference type="KEGG" id="cvr:CHLNCDRAFT_52630"/>
<comment type="similarity">
    <text evidence="9">Belongs to the class I-like SAM-binding methyltransferase superfamily. C5-methyltransferase family.</text>
</comment>
<dbReference type="GO" id="GO:0032259">
    <property type="term" value="P:methylation"/>
    <property type="evidence" value="ECO:0007669"/>
    <property type="project" value="UniProtKB-KW"/>
</dbReference>
<evidence type="ECO:0000313" key="13">
    <source>
        <dbReference type="Proteomes" id="UP000008141"/>
    </source>
</evidence>
<dbReference type="PANTHER" id="PTHR10629">
    <property type="entry name" value="CYTOSINE-SPECIFIC METHYLTRANSFERASE"/>
    <property type="match status" value="1"/>
</dbReference>
<feature type="compositionally biased region" description="Low complexity" evidence="10">
    <location>
        <begin position="372"/>
        <end position="382"/>
    </location>
</feature>